<name>A0ABX4G0M6_9GAMM</name>
<evidence type="ECO:0000256" key="3">
    <source>
        <dbReference type="HAMAP-Rule" id="MF_00187"/>
    </source>
</evidence>
<accession>A0ABX4G0M6</accession>
<dbReference type="PANTHER" id="PTHR30592">
    <property type="entry name" value="FORMATE DEHYDROGENASE"/>
    <property type="match status" value="1"/>
</dbReference>
<evidence type="ECO:0000256" key="2">
    <source>
        <dbReference type="ARBA" id="ARBA00023150"/>
    </source>
</evidence>
<dbReference type="PANTHER" id="PTHR30592:SF1">
    <property type="entry name" value="SULFUR CARRIER PROTEIN FDHD"/>
    <property type="match status" value="1"/>
</dbReference>
<evidence type="ECO:0000313" key="5">
    <source>
        <dbReference type="Proteomes" id="UP000215999"/>
    </source>
</evidence>
<dbReference type="Gene3D" id="3.40.140.10">
    <property type="entry name" value="Cytidine Deaminase, domain 2"/>
    <property type="match status" value="1"/>
</dbReference>
<dbReference type="Gene3D" id="3.10.20.10">
    <property type="match status" value="1"/>
</dbReference>
<keyword evidence="2 3" id="KW-0501">Molybdenum cofactor biosynthesis</keyword>
<dbReference type="PIRSF" id="PIRSF015626">
    <property type="entry name" value="FdhD"/>
    <property type="match status" value="1"/>
</dbReference>
<gene>
    <name evidence="3" type="primary">fdhD</name>
    <name evidence="4" type="ORF">ASV53_07020</name>
</gene>
<dbReference type="HAMAP" id="MF_00187">
    <property type="entry name" value="FdhD"/>
    <property type="match status" value="1"/>
</dbReference>
<dbReference type="Proteomes" id="UP000215999">
    <property type="component" value="Unassembled WGS sequence"/>
</dbReference>
<comment type="caution">
    <text evidence="4">The sequence shown here is derived from an EMBL/GenBank/DDBJ whole genome shotgun (WGS) entry which is preliminary data.</text>
</comment>
<dbReference type="SUPFAM" id="SSF53927">
    <property type="entry name" value="Cytidine deaminase-like"/>
    <property type="match status" value="1"/>
</dbReference>
<feature type="active site" description="Cysteine persulfide intermediate" evidence="3">
    <location>
        <position position="127"/>
    </location>
</feature>
<evidence type="ECO:0000313" key="4">
    <source>
        <dbReference type="EMBL" id="OZS44654.1"/>
    </source>
</evidence>
<comment type="subcellular location">
    <subcellularLocation>
        <location evidence="3">Cytoplasm</location>
    </subcellularLocation>
</comment>
<dbReference type="InterPro" id="IPR016193">
    <property type="entry name" value="Cytidine_deaminase-like"/>
</dbReference>
<keyword evidence="1 3" id="KW-0963">Cytoplasm</keyword>
<sequence length="283" mass="31363">MNKPGWFIMHEVLQCEEHACVYDSHKVSRYRKNTFDKDEFDNLASESAVALVYNGISHTVLMCSATELENLAIGFSLSEGIIQHYRDIHDIDIVHTVKGIELHIELCNRCFEQLKHVRRTMAGRTGCGICGTEQLDQVVRPLSTVGNQLTMDIASFDSALQELKQHQQLNNITGATHAAAYLSPNGEIVAIQEDIGRHIALDKLIGYIIKNKLEGGAILVTSRASFEMVQKAVIAGVEILFAISAATMMAVELAQQSNLTLVGFCRPGRADVYTHPERVTCHQ</sequence>
<comment type="similarity">
    <text evidence="3">Belongs to the FdhD family.</text>
</comment>
<feature type="binding site" evidence="3">
    <location>
        <begin position="264"/>
        <end position="269"/>
    </location>
    <ligand>
        <name>Mo-bis(molybdopterin guanine dinucleotide)</name>
        <dbReference type="ChEBI" id="CHEBI:60539"/>
    </ligand>
</feature>
<protein>
    <recommendedName>
        <fullName evidence="3">Sulfur carrier protein FdhD</fullName>
    </recommendedName>
</protein>
<comment type="function">
    <text evidence="3">Required for formate dehydrogenase (FDH) activity. Acts as a sulfur carrier protein that transfers sulfur from IscS to the molybdenum cofactor prior to its insertion into FDH.</text>
</comment>
<reference evidence="4 5" key="1">
    <citation type="journal article" date="2016" name="Antonie Van Leeuwenhoek">
        <title>Photobacterium sanguinicancri sp. nov. isolated from marine animals.</title>
        <authorList>
            <person name="Gomez-Gil B."/>
            <person name="Roque A."/>
            <person name="Rotllant G."/>
            <person name="Romalde J.L."/>
            <person name="Doce A."/>
            <person name="Eggermont M."/>
            <person name="Defoirdt T."/>
        </authorList>
    </citation>
    <scope>NUCLEOTIDE SEQUENCE [LARGE SCALE GENOMIC DNA]</scope>
    <source>
        <strain evidence="4 5">CAIM 1827</strain>
    </source>
</reference>
<dbReference type="Pfam" id="PF02634">
    <property type="entry name" value="FdhD-NarQ"/>
    <property type="match status" value="1"/>
</dbReference>
<organism evidence="4 5">
    <name type="scientific">Photobacterium sanguinicancri</name>
    <dbReference type="NCBI Taxonomy" id="875932"/>
    <lineage>
        <taxon>Bacteria</taxon>
        <taxon>Pseudomonadati</taxon>
        <taxon>Pseudomonadota</taxon>
        <taxon>Gammaproteobacteria</taxon>
        <taxon>Vibrionales</taxon>
        <taxon>Vibrionaceae</taxon>
        <taxon>Photobacterium</taxon>
    </lineage>
</organism>
<dbReference type="EMBL" id="NOIF01000030">
    <property type="protein sequence ID" value="OZS44654.1"/>
    <property type="molecule type" value="Genomic_DNA"/>
</dbReference>
<evidence type="ECO:0000256" key="1">
    <source>
        <dbReference type="ARBA" id="ARBA00022490"/>
    </source>
</evidence>
<dbReference type="NCBIfam" id="TIGR00129">
    <property type="entry name" value="fdhD_narQ"/>
    <property type="match status" value="1"/>
</dbReference>
<proteinExistence type="inferred from homology"/>
<keyword evidence="5" id="KW-1185">Reference proteome</keyword>
<dbReference type="InterPro" id="IPR003786">
    <property type="entry name" value="FdhD"/>
</dbReference>